<evidence type="ECO:0000256" key="2">
    <source>
        <dbReference type="SAM" id="MobiDB-lite"/>
    </source>
</evidence>
<reference evidence="4" key="1">
    <citation type="journal article" date="2006" name="PLoS Biol.">
        <title>Macronuclear genome sequence of the ciliate Tetrahymena thermophila, a model eukaryote.</title>
        <authorList>
            <person name="Eisen J.A."/>
            <person name="Coyne R.S."/>
            <person name="Wu M."/>
            <person name="Wu D."/>
            <person name="Thiagarajan M."/>
            <person name="Wortman J.R."/>
            <person name="Badger J.H."/>
            <person name="Ren Q."/>
            <person name="Amedeo P."/>
            <person name="Jones K.M."/>
            <person name="Tallon L.J."/>
            <person name="Delcher A.L."/>
            <person name="Salzberg S.L."/>
            <person name="Silva J.C."/>
            <person name="Haas B.J."/>
            <person name="Majoros W.H."/>
            <person name="Farzad M."/>
            <person name="Carlton J.M."/>
            <person name="Smith R.K. Jr."/>
            <person name="Garg J."/>
            <person name="Pearlman R.E."/>
            <person name="Karrer K.M."/>
            <person name="Sun L."/>
            <person name="Manning G."/>
            <person name="Elde N.C."/>
            <person name="Turkewitz A.P."/>
            <person name="Asai D.J."/>
            <person name="Wilkes D.E."/>
            <person name="Wang Y."/>
            <person name="Cai H."/>
            <person name="Collins K."/>
            <person name="Stewart B.A."/>
            <person name="Lee S.R."/>
            <person name="Wilamowska K."/>
            <person name="Weinberg Z."/>
            <person name="Ruzzo W.L."/>
            <person name="Wloga D."/>
            <person name="Gaertig J."/>
            <person name="Frankel J."/>
            <person name="Tsao C.-C."/>
            <person name="Gorovsky M.A."/>
            <person name="Keeling P.J."/>
            <person name="Waller R.F."/>
            <person name="Patron N.J."/>
            <person name="Cherry J.M."/>
            <person name="Stover N.A."/>
            <person name="Krieger C.J."/>
            <person name="del Toro C."/>
            <person name="Ryder H.F."/>
            <person name="Williamson S.C."/>
            <person name="Barbeau R.A."/>
            <person name="Hamilton E.P."/>
            <person name="Orias E."/>
        </authorList>
    </citation>
    <scope>NUCLEOTIDE SEQUENCE [LARGE SCALE GENOMIC DNA]</scope>
    <source>
        <strain evidence="4">SB210</strain>
    </source>
</reference>
<feature type="coiled-coil region" evidence="1">
    <location>
        <begin position="112"/>
        <end position="139"/>
    </location>
</feature>
<protein>
    <submittedName>
        <fullName evidence="3">Uncharacterized protein</fullName>
    </submittedName>
</protein>
<accession>I7M926</accession>
<dbReference type="GeneID" id="7836069"/>
<feature type="compositionally biased region" description="Basic residues" evidence="2">
    <location>
        <begin position="160"/>
        <end position="175"/>
    </location>
</feature>
<proteinExistence type="predicted"/>
<dbReference type="Proteomes" id="UP000009168">
    <property type="component" value="Unassembled WGS sequence"/>
</dbReference>
<dbReference type="AlphaFoldDB" id="I7M926"/>
<evidence type="ECO:0000313" key="4">
    <source>
        <dbReference type="Proteomes" id="UP000009168"/>
    </source>
</evidence>
<sequence>MNLEIEESVQKIRRNSLDRSIQQASNSDFQTQQIATLQPNPIQRSNSYDNIRDLQASQAGDNKSNSSLTEQSQVKKNISREDQIQNEGKNKLTNLFQDTQKVISQIDKISVLIESQKLLRKLHQELENLVLRNKSLRKSENKPINSNARFNIYKVARQSSKSRSRSRSKDKKRQSKVQSTFCYSPSHRSQKKIYGSSNSIKYSGNIFKHKIEDESNNDSQRNTACYSGQDFDKENIYITSSSDSNSPLITRHNTIEDDEQILNSKLEKMNFKSEYSPKLRRRSQLYDDEQKRKSRKVIFYLNNLEEKSEEEEDQDLNIQSSYKDKENLFTKKDSVKKRDDSYDQHKKKHEIEQLNEILKNLSIDIQNEVIKAQQQKQQQIQSEEDQHSTQDYTLNQSNNFKEQSINQIENNIKQNNPSESIGVAAQQIQPSLNYSPQKYKFKSVEAGMGYVIRKLQNL</sequence>
<feature type="compositionally biased region" description="Polar residues" evidence="2">
    <location>
        <begin position="57"/>
        <end position="76"/>
    </location>
</feature>
<evidence type="ECO:0000256" key="1">
    <source>
        <dbReference type="SAM" id="Coils"/>
    </source>
</evidence>
<organism evidence="3 4">
    <name type="scientific">Tetrahymena thermophila (strain SB210)</name>
    <dbReference type="NCBI Taxonomy" id="312017"/>
    <lineage>
        <taxon>Eukaryota</taxon>
        <taxon>Sar</taxon>
        <taxon>Alveolata</taxon>
        <taxon>Ciliophora</taxon>
        <taxon>Intramacronucleata</taxon>
        <taxon>Oligohymenophorea</taxon>
        <taxon>Hymenostomatida</taxon>
        <taxon>Tetrahymenina</taxon>
        <taxon>Tetrahymenidae</taxon>
        <taxon>Tetrahymena</taxon>
    </lineage>
</organism>
<dbReference type="InParanoid" id="I7M926"/>
<dbReference type="EMBL" id="GG662612">
    <property type="protein sequence ID" value="EAS00581.1"/>
    <property type="molecule type" value="Genomic_DNA"/>
</dbReference>
<name>I7M926_TETTS</name>
<keyword evidence="1" id="KW-0175">Coiled coil</keyword>
<feature type="coiled-coil region" evidence="1">
    <location>
        <begin position="351"/>
        <end position="378"/>
    </location>
</feature>
<dbReference type="KEGG" id="tet:TTHERM_00411320"/>
<feature type="region of interest" description="Disordered" evidence="2">
    <location>
        <begin position="139"/>
        <end position="195"/>
    </location>
</feature>
<dbReference type="RefSeq" id="XP_001020826.1">
    <property type="nucleotide sequence ID" value="XM_001020826.1"/>
</dbReference>
<keyword evidence="4" id="KW-1185">Reference proteome</keyword>
<gene>
    <name evidence="3" type="ORF">TTHERM_00411320</name>
</gene>
<evidence type="ECO:0000313" key="3">
    <source>
        <dbReference type="EMBL" id="EAS00581.1"/>
    </source>
</evidence>
<dbReference type="HOGENOM" id="CLU_597867_0_0_1"/>
<feature type="region of interest" description="Disordered" evidence="2">
    <location>
        <begin position="57"/>
        <end position="85"/>
    </location>
</feature>